<dbReference type="InterPro" id="IPR045520">
    <property type="entry name" value="GPAT/DHAPAT_C"/>
</dbReference>
<sequence>QRNLTVEKIQENVAQIYPFLKKELFLSYQEEDLNDLVVKTLNEFAEQKMICLDGNKLEINQSNNQPLVLLGRTITETLQRYSIAMNL</sequence>
<evidence type="ECO:0000313" key="2">
    <source>
        <dbReference type="EMBL" id="OXE28124.1"/>
    </source>
</evidence>
<evidence type="ECO:0000313" key="3">
    <source>
        <dbReference type="Proteomes" id="UP000214596"/>
    </source>
</evidence>
<protein>
    <recommendedName>
        <fullName evidence="1">GPAT/DHAPAT C-terminal domain-containing protein</fullName>
    </recommendedName>
</protein>
<evidence type="ECO:0000259" key="1">
    <source>
        <dbReference type="Pfam" id="PF19277"/>
    </source>
</evidence>
<comment type="caution">
    <text evidence="2">The sequence shown here is derived from an EMBL/GenBank/DDBJ whole genome shotgun (WGS) entry which is preliminary data.</text>
</comment>
<name>A0A227J125_VIBPH</name>
<feature type="non-terminal residue" evidence="2">
    <location>
        <position position="1"/>
    </location>
</feature>
<gene>
    <name evidence="2" type="ORF">CA163_35545</name>
</gene>
<dbReference type="AlphaFoldDB" id="A0A227J125"/>
<organism evidence="2 3">
    <name type="scientific">Vibrio parahaemolyticus</name>
    <dbReference type="NCBI Taxonomy" id="670"/>
    <lineage>
        <taxon>Bacteria</taxon>
        <taxon>Pseudomonadati</taxon>
        <taxon>Pseudomonadota</taxon>
        <taxon>Gammaproteobacteria</taxon>
        <taxon>Vibrionales</taxon>
        <taxon>Vibrionaceae</taxon>
        <taxon>Vibrio</taxon>
    </lineage>
</organism>
<reference evidence="2 3" key="1">
    <citation type="journal article" date="2017" name="Appl. Environ. Microbiol.">
        <title>Parallel evolution of two clades of a major Atlantic endemic Vibrio parahaemolyticus pathogen lineage by independent acquisition of related pathogenicity islands.</title>
        <authorList>
            <person name="Xu F."/>
            <person name="Gonzalez-Escalona N."/>
            <person name="Drees K.P."/>
            <person name="Sebra R.P."/>
            <person name="Cooper V.S."/>
            <person name="Jones S.H."/>
            <person name="Whistler C.A."/>
        </authorList>
    </citation>
    <scope>NUCLEOTIDE SEQUENCE [LARGE SCALE GENOMIC DNA]</scope>
    <source>
        <strain evidence="2 3">MAVP-3</strain>
    </source>
</reference>
<feature type="domain" description="GPAT/DHAPAT C-terminal" evidence="1">
    <location>
        <begin position="2"/>
        <end position="86"/>
    </location>
</feature>
<accession>A0A227J125</accession>
<dbReference type="Proteomes" id="UP000214596">
    <property type="component" value="Unassembled WGS sequence"/>
</dbReference>
<proteinExistence type="predicted"/>
<dbReference type="Pfam" id="PF19277">
    <property type="entry name" value="GPAT_C"/>
    <property type="match status" value="1"/>
</dbReference>
<dbReference type="EMBL" id="NIXT01004700">
    <property type="protein sequence ID" value="OXE28124.1"/>
    <property type="molecule type" value="Genomic_DNA"/>
</dbReference>
<feature type="non-terminal residue" evidence="2">
    <location>
        <position position="87"/>
    </location>
</feature>